<keyword evidence="2 3" id="KW-0802">TPR repeat</keyword>
<dbReference type="HOGENOM" id="CLU_270604_0_0_2"/>
<evidence type="ECO:0000256" key="2">
    <source>
        <dbReference type="ARBA" id="ARBA00022803"/>
    </source>
</evidence>
<evidence type="ECO:0000256" key="3">
    <source>
        <dbReference type="PROSITE-ProRule" id="PRU00339"/>
    </source>
</evidence>
<dbReference type="RefSeq" id="WP_010916873.1">
    <property type="nucleotide sequence ID" value="NC_002689.2"/>
</dbReference>
<accession>Q97B44</accession>
<dbReference type="InterPro" id="IPR051685">
    <property type="entry name" value="Ycf3/AcsC/BcsC/TPR_MFPF"/>
</dbReference>
<dbReference type="eggNOG" id="arCOG05326">
    <property type="taxonomic scope" value="Archaea"/>
</dbReference>
<dbReference type="Pfam" id="PF13432">
    <property type="entry name" value="TPR_16"/>
    <property type="match status" value="1"/>
</dbReference>
<dbReference type="InterPro" id="IPR011990">
    <property type="entry name" value="TPR-like_helical_dom_sf"/>
</dbReference>
<dbReference type="InterPro" id="IPR019734">
    <property type="entry name" value="TPR_rpt"/>
</dbReference>
<dbReference type="EMBL" id="BA000011">
    <property type="protein sequence ID" value="BAB59757.1"/>
    <property type="molecule type" value="Genomic_DNA"/>
</dbReference>
<sequence length="1202" mass="137089">MVDAKLTKNLMIKINAIIAEKDQDKKLQRIDDLISLLRNTNPDDIDKKEIDPFVSVLVRNVSDENQLRELITLLDSIVPQNKGLLETKVVDLYKNGYYDDVVKIITSDNYFCSIDSIISLLVSSSGHIERYDAAALYLSKCGRYEEKIVQMYAERNRNPDTTKAIIEGYVNGNHCEMAIKFIMEIMSREQSELYLGPLINCSIKTDDKDGMRAALDFALKIDISDADLIKKLVQAALSLGEYTIGKELAKNGLKLKPADKDLMKWLALCLSKSGNYGEAIETYKDLLTSYPDDIDATIDLMDLLYEHGKASEYLYVVEKIGRNQLRPLDYIRLIQLMKASGDIGKAVELAKEAYKKFPSEDDVIIEYARIVDEIGNKGESFDAYSKLFDKGGKEAQSFILNYLFSRERYEEFVKRFESSDNEDVKDEFKGKLAASFVYLGFFDNFNKLVKENKNLLDDPDTVDSVFYKVRDKEALEILNSLDIKGSYVSVVLDRLQGREIRGSDYLLDYAVSKCSKSIAYISAETYFRRMISLPDKVRSALSTNCLSEIYDIFDILTKIKGGTNSGIYEDRPRYLYCFSSTFIDAGKLDDAYKLLQRYEKEVDPFYYFTYAKLLWKSGRNKEASRMVEKAIELFPNIDFHILHLNVDPESCLESIQAIFDIDAAMIPYDVLQSLIEDHPDLVSEAVNFLISRGIDDVRLLRLSRDVYLKNKDIGDALKVSSRIISQSSESRDIAIHYRILKEIDLDAALAFMKNNIDTFNGKEELIEAGELMYSKRKYEDAISAFRKAIRLGVNPLSIPHYLDSLIETGSYAEAEDLVGRQISMDVYAVKLFFREGKISEIVNYLTDTQEKDNAVLRYIVQQGWDNPDVKKATFDYYKSTGDTEIGKVIAKRLLNENKLDEALEILRQIHDTDESDAEASIMTTDVLRRQGKLTEAYEIAASAAAQCSDTECEKELYRRIYSIMYDLGMYSQIVKIFKKRKEKDNNVIPYVVKSMVELKQFDDAEEVLSSFSTLPEAVKNALESYINQGRYLDRLNKYASRVLSHEFKAGKIMPIDESVKKSDVPEDMIQDIRDFLTGEKYIGKVDENKLEELSGDVIKRIALKLKISDLSSIKINTVYAFLQDDSAIMAKNLYLYIKRAKYTPHIFTQSDVEAIRGSFSEIATSNPIDVIKRYGVGIKKAYALIEAAKSLLQNEDGSLKQN</sequence>
<gene>
    <name evidence="4" type="ORF">TVG0609019</name>
</gene>
<dbReference type="Gene3D" id="1.25.40.10">
    <property type="entry name" value="Tetratricopeptide repeat domain"/>
    <property type="match status" value="3"/>
</dbReference>
<protein>
    <submittedName>
        <fullName evidence="4">TVG0609019 protein</fullName>
    </submittedName>
</protein>
<dbReference type="PaxDb" id="273116-14324831"/>
<dbReference type="GeneID" id="1441721"/>
<dbReference type="STRING" id="273116.gene:9381403"/>
<reference evidence="4 5" key="1">
    <citation type="journal article" date="1999" name="Proc. Jpn. Acad.">
        <title>Determination of the complete genomic DNA sequence of Thermoplasma volvanium GSS1.</title>
        <authorList>
            <person name="Kawashima T."/>
            <person name="Yamamoto Y."/>
            <person name="Aramaki H."/>
            <person name="Nunoshiba T."/>
            <person name="Kawamoto T."/>
            <person name="Watanabe K."/>
            <person name="Yamazaki M."/>
            <person name="Kanehori K."/>
            <person name="Amano N."/>
            <person name="Ohya Y."/>
            <person name="Makino K."/>
            <person name="Suzuki M."/>
        </authorList>
    </citation>
    <scope>NUCLEOTIDE SEQUENCE [LARGE SCALE GENOMIC DNA]</scope>
    <source>
        <strain evidence="5">ATCC 51530 / DSM 4299 / JCM 9571 / NBRC 15438 / GSS1</strain>
    </source>
</reference>
<name>Q97B44_THEVO</name>
<dbReference type="PANTHER" id="PTHR44943:SF4">
    <property type="entry name" value="TPR REPEAT-CONTAINING PROTEIN MJ0798"/>
    <property type="match status" value="1"/>
</dbReference>
<reference evidence="4 5" key="2">
    <citation type="journal article" date="2000" name="Proc. Natl. Acad. Sci. U.S.A.">
        <title>Archaeal adaptation to higher temperatures revealed by genomic sequence of Thermoplasma volcanium.</title>
        <authorList>
            <person name="Kawashima T."/>
            <person name="Amano N."/>
            <person name="Koike H."/>
            <person name="Makino S."/>
            <person name="Higuchi S."/>
            <person name="Kawashima-Ohya Y."/>
            <person name="Watanabe K."/>
            <person name="Yamazaki M."/>
            <person name="Kanehori K."/>
            <person name="Kawamoto T."/>
            <person name="Nunoshiba T."/>
            <person name="Yamamoto Y."/>
            <person name="Aramaki H."/>
            <person name="Makino K."/>
            <person name="Suzuki M."/>
        </authorList>
    </citation>
    <scope>NUCLEOTIDE SEQUENCE [LARGE SCALE GENOMIC DNA]</scope>
    <source>
        <strain evidence="5">ATCC 51530 / DSM 4299 / JCM 9571 / NBRC 15438 / GSS1</strain>
    </source>
</reference>
<proteinExistence type="predicted"/>
<feature type="repeat" description="TPR" evidence="3">
    <location>
        <begin position="762"/>
        <end position="795"/>
    </location>
</feature>
<dbReference type="OrthoDB" id="115601at2157"/>
<dbReference type="PANTHER" id="PTHR44943">
    <property type="entry name" value="CELLULOSE SYNTHASE OPERON PROTEIN C"/>
    <property type="match status" value="1"/>
</dbReference>
<keyword evidence="5" id="KW-1185">Reference proteome</keyword>
<dbReference type="SUPFAM" id="SSF48452">
    <property type="entry name" value="TPR-like"/>
    <property type="match status" value="3"/>
</dbReference>
<keyword evidence="1" id="KW-0677">Repeat</keyword>
<organism evidence="4 5">
    <name type="scientific">Thermoplasma volcanium (strain ATCC 51530 / DSM 4299 / JCM 9571 / NBRC 15438 / GSS1)</name>
    <dbReference type="NCBI Taxonomy" id="273116"/>
    <lineage>
        <taxon>Archaea</taxon>
        <taxon>Methanobacteriati</taxon>
        <taxon>Thermoplasmatota</taxon>
        <taxon>Thermoplasmata</taxon>
        <taxon>Thermoplasmatales</taxon>
        <taxon>Thermoplasmataceae</taxon>
        <taxon>Thermoplasma</taxon>
    </lineage>
</organism>
<dbReference type="AlphaFoldDB" id="Q97B44"/>
<evidence type="ECO:0000256" key="1">
    <source>
        <dbReference type="ARBA" id="ARBA00022737"/>
    </source>
</evidence>
<evidence type="ECO:0000313" key="4">
    <source>
        <dbReference type="EMBL" id="BAB59757.1"/>
    </source>
</evidence>
<dbReference type="KEGG" id="tvo:TVG0609019"/>
<evidence type="ECO:0000313" key="5">
    <source>
        <dbReference type="Proteomes" id="UP000001017"/>
    </source>
</evidence>
<dbReference type="PROSITE" id="PS50005">
    <property type="entry name" value="TPR"/>
    <property type="match status" value="1"/>
</dbReference>
<dbReference type="Proteomes" id="UP000001017">
    <property type="component" value="Chromosome"/>
</dbReference>